<dbReference type="GO" id="GO:0004386">
    <property type="term" value="F:helicase activity"/>
    <property type="evidence" value="ECO:0007669"/>
    <property type="project" value="UniProtKB-KW"/>
</dbReference>
<keyword evidence="15" id="KW-1185">Reference proteome</keyword>
<evidence type="ECO:0000256" key="10">
    <source>
        <dbReference type="SAM" id="MobiDB-lite"/>
    </source>
</evidence>
<evidence type="ECO:0000256" key="4">
    <source>
        <dbReference type="ARBA" id="ARBA00022771"/>
    </source>
</evidence>
<dbReference type="EMBL" id="QGMH01000118">
    <property type="protein sequence ID" value="TVY24764.1"/>
    <property type="molecule type" value="Genomic_DNA"/>
</dbReference>
<dbReference type="Proteomes" id="UP000431533">
    <property type="component" value="Unassembled WGS sequence"/>
</dbReference>
<dbReference type="InterPro" id="IPR017907">
    <property type="entry name" value="Znf_RING_CS"/>
</dbReference>
<evidence type="ECO:0000313" key="15">
    <source>
        <dbReference type="Proteomes" id="UP000431533"/>
    </source>
</evidence>
<dbReference type="Pfam" id="PF00271">
    <property type="entry name" value="Helicase_C"/>
    <property type="match status" value="1"/>
</dbReference>
<protein>
    <submittedName>
        <fullName evidence="14">Helicase-like transcription factor</fullName>
    </submittedName>
</protein>
<feature type="compositionally biased region" description="Basic and acidic residues" evidence="10">
    <location>
        <begin position="472"/>
        <end position="490"/>
    </location>
</feature>
<evidence type="ECO:0000256" key="6">
    <source>
        <dbReference type="ARBA" id="ARBA00022806"/>
    </source>
</evidence>
<dbReference type="SMART" id="SM00490">
    <property type="entry name" value="HELICc"/>
    <property type="match status" value="1"/>
</dbReference>
<dbReference type="InterPro" id="IPR018957">
    <property type="entry name" value="Znf_C3HC4_RING-type"/>
</dbReference>
<dbReference type="GO" id="GO:0008094">
    <property type="term" value="F:ATP-dependent activity, acting on DNA"/>
    <property type="evidence" value="ECO:0007669"/>
    <property type="project" value="TreeGrafter"/>
</dbReference>
<evidence type="ECO:0000259" key="12">
    <source>
        <dbReference type="PROSITE" id="PS51192"/>
    </source>
</evidence>
<dbReference type="SMART" id="SM00184">
    <property type="entry name" value="RING"/>
    <property type="match status" value="1"/>
</dbReference>
<dbReference type="Gene3D" id="3.30.40.10">
    <property type="entry name" value="Zinc/RING finger domain, C3HC4 (zinc finger)"/>
    <property type="match status" value="1"/>
</dbReference>
<dbReference type="InterPro" id="IPR001650">
    <property type="entry name" value="Helicase_C-like"/>
</dbReference>
<evidence type="ECO:0000256" key="9">
    <source>
        <dbReference type="PROSITE-ProRule" id="PRU00175"/>
    </source>
</evidence>
<feature type="compositionally biased region" description="Basic residues" evidence="10">
    <location>
        <begin position="491"/>
        <end position="517"/>
    </location>
</feature>
<sequence>MYLPVDTFDFQKSIDSDQADRSQQAADHSMSGMNSPPPPPQHDHASTPNSPSQVPAKFPLQQHGPSMPTPEPKREDSEGLFLSEIQYAPSANGLEEVAGEEHFTPEPTRGGNSLHLRALASPIDFGSLYADAPLEQPFGVNSRRNASIHSSAARIDPTPKPAPSITIEDHNDRASPTPSPSASPFSSEDDNLGTQVEQLTIEDDDIVMINAKDAPIKVQRRWSQKQFSTVLEKPVTVKQEPSDRATIRLPTPAANPLTIQQMQQMMAAQKLMIQGSFRKKDATKASMFGARKSVEAESSNRKRPSFVQIADEHENTKAAMGDADETDLSWMDEEDTGRDEEYENLVTIRDSLQMRQKNSKITQDEKFELYNLKRRIESKDRVKRAVAHALDQQDEEDEDSLFVPEEREEVVGRHIRERPTKSTLQTGDDPEDPGFRQMLHEYNGSNGLDDSGNPKPSKGKPRKKATGKRPANAREFRAQEDAKREQDRAKAQKGKRAPAAKNGGKKVAAKPKGKGKAAKNDKAANRPNVTTRSESLLRPVNGFDRSSGQDPAGRIILEDLFRNDPINDRINNPAFDVDPEVAIEGQQRKSSQFQKLFANIPSGGNKNTIRDDKKKLQVASKSFGYAKVRAVNGKWLIKGMTSPLYHHQLLGAQWMISRELSAEPPHGGLLADSMGLGKTVQTLACMVGNPPSALDLKQDRKATLIVVPAAVLDQWMEEIEFHTEPGLFKKVIRYKTSSQISKAILEDMDIVVTTYNEVMRQFPFPDKKERLIIETIGWRNWWMQAMQHVGDLHKVGWYRIVLDEAHAIKNNATRTSLACQNLKSVYRWCLTGTPLLNRLEELFPYLRFLRAHYSIDIQTFQKYFCDPKSDESQKRIATLLSYTMMRRTMSTTIMNRPIIVLPEPHPVVLYINFSPEEQIIYRITENRFRANLNRYFEVGEARRNYSIFMVQLLRLRQCTSHPFMLERTIKEAWTLEDVDELKDKFEKLKVRGAKPFYEQTKVWVQESEEIRANAAANGEELGPLLPFGRGNYGKKFDMQKAFSGLSESELHQRVNCGVCSDVPDAPMETDCGHLFCRDCLEAYLHDVAAGGDDEFTTCPSCNQIFTEAKPREIASDDDDGRKGKKRVLPPNSKGRDALNFEPAVESVWLYKSDVDPEFPLTPSAKTAALKSTLLKGFEEAPLDKVVIYVQFRLLASIIGRMCASEGWGFLYLSGDCSLEHRTKATKMFRDDSDIKILVSGLKCGGVGLNFPWANRCISLDLWWNHAVEQQAFGRIFRIGQIKETYMTRIVVKNSVDMRLLTMQIHKLRDLEKAITKGDQSKGLSLMELANLFGFLRTSGDGVIMGVEADYDDGSSSGGGGASEGMDLD</sequence>
<dbReference type="CDD" id="cd18008">
    <property type="entry name" value="DEXDc_SHPRH-like"/>
    <property type="match status" value="1"/>
</dbReference>
<dbReference type="InterPro" id="IPR000330">
    <property type="entry name" value="SNF2_N"/>
</dbReference>
<dbReference type="InterPro" id="IPR050628">
    <property type="entry name" value="SNF2_RAD54_helicase_TF"/>
</dbReference>
<accession>A0A8H8QXX7</accession>
<evidence type="ECO:0000256" key="2">
    <source>
        <dbReference type="ARBA" id="ARBA00022723"/>
    </source>
</evidence>
<evidence type="ECO:0000259" key="11">
    <source>
        <dbReference type="PROSITE" id="PS50089"/>
    </source>
</evidence>
<dbReference type="Pfam" id="PF00097">
    <property type="entry name" value="zf-C3HC4"/>
    <property type="match status" value="1"/>
</dbReference>
<feature type="region of interest" description="Disordered" evidence="10">
    <location>
        <begin position="387"/>
        <end position="532"/>
    </location>
</feature>
<feature type="domain" description="Helicase ATP-binding" evidence="12">
    <location>
        <begin position="659"/>
        <end position="852"/>
    </location>
</feature>
<dbReference type="InterPro" id="IPR013083">
    <property type="entry name" value="Znf_RING/FYVE/PHD"/>
</dbReference>
<keyword evidence="2" id="KW-0479">Metal-binding</keyword>
<dbReference type="SUPFAM" id="SSF52540">
    <property type="entry name" value="P-loop containing nucleoside triphosphate hydrolases"/>
    <property type="match status" value="2"/>
</dbReference>
<keyword evidence="5" id="KW-0378">Hydrolase</keyword>
<keyword evidence="7" id="KW-0862">Zinc</keyword>
<evidence type="ECO:0000259" key="13">
    <source>
        <dbReference type="PROSITE" id="PS51194"/>
    </source>
</evidence>
<feature type="compositionally biased region" description="Basic and acidic residues" evidence="10">
    <location>
        <begin position="409"/>
        <end position="420"/>
    </location>
</feature>
<dbReference type="Pfam" id="PF00176">
    <property type="entry name" value="SNF2-rel_dom"/>
    <property type="match status" value="1"/>
</dbReference>
<evidence type="ECO:0000256" key="3">
    <source>
        <dbReference type="ARBA" id="ARBA00022741"/>
    </source>
</evidence>
<keyword evidence="8" id="KW-0067">ATP-binding</keyword>
<dbReference type="SMART" id="SM00487">
    <property type="entry name" value="DEXDc"/>
    <property type="match status" value="1"/>
</dbReference>
<name>A0A8H8QXX7_9HELO</name>
<dbReference type="PANTHER" id="PTHR45626:SF17">
    <property type="entry name" value="HELICASE-LIKE TRANSCRIPTION FACTOR"/>
    <property type="match status" value="1"/>
</dbReference>
<dbReference type="InterPro" id="IPR049730">
    <property type="entry name" value="SNF2/RAD54-like_C"/>
</dbReference>
<proteinExistence type="inferred from homology"/>
<dbReference type="GeneID" id="41987753"/>
<keyword evidence="4 9" id="KW-0863">Zinc-finger</keyword>
<feature type="region of interest" description="Disordered" evidence="10">
    <location>
        <begin position="1112"/>
        <end position="1134"/>
    </location>
</feature>
<dbReference type="GO" id="GO:0016787">
    <property type="term" value="F:hydrolase activity"/>
    <property type="evidence" value="ECO:0007669"/>
    <property type="project" value="UniProtKB-KW"/>
</dbReference>
<dbReference type="CDD" id="cd18793">
    <property type="entry name" value="SF2_C_SNF"/>
    <property type="match status" value="1"/>
</dbReference>
<evidence type="ECO:0000256" key="7">
    <source>
        <dbReference type="ARBA" id="ARBA00022833"/>
    </source>
</evidence>
<dbReference type="SUPFAM" id="SSF57850">
    <property type="entry name" value="RING/U-box"/>
    <property type="match status" value="1"/>
</dbReference>
<comment type="similarity">
    <text evidence="1">Belongs to the SNF2/RAD54 helicase family.</text>
</comment>
<comment type="caution">
    <text evidence="14">The sequence shown here is derived from an EMBL/GenBank/DDBJ whole genome shotgun (WGS) entry which is preliminary data.</text>
</comment>
<keyword evidence="3" id="KW-0547">Nucleotide-binding</keyword>
<feature type="region of interest" description="Disordered" evidence="10">
    <location>
        <begin position="143"/>
        <end position="192"/>
    </location>
</feature>
<feature type="region of interest" description="Disordered" evidence="10">
    <location>
        <begin position="1"/>
        <end position="114"/>
    </location>
</feature>
<evidence type="ECO:0000256" key="8">
    <source>
        <dbReference type="ARBA" id="ARBA00022840"/>
    </source>
</evidence>
<dbReference type="InterPro" id="IPR001841">
    <property type="entry name" value="Znf_RING"/>
</dbReference>
<evidence type="ECO:0000313" key="14">
    <source>
        <dbReference type="EMBL" id="TVY24764.1"/>
    </source>
</evidence>
<dbReference type="GO" id="GO:0006281">
    <property type="term" value="P:DNA repair"/>
    <property type="evidence" value="ECO:0007669"/>
    <property type="project" value="TreeGrafter"/>
</dbReference>
<dbReference type="GO" id="GO:0008270">
    <property type="term" value="F:zinc ion binding"/>
    <property type="evidence" value="ECO:0007669"/>
    <property type="project" value="UniProtKB-KW"/>
</dbReference>
<feature type="compositionally biased region" description="Polar residues" evidence="10">
    <location>
        <begin position="21"/>
        <end position="34"/>
    </location>
</feature>
<dbReference type="PROSITE" id="PS00518">
    <property type="entry name" value="ZF_RING_1"/>
    <property type="match status" value="1"/>
</dbReference>
<evidence type="ECO:0000256" key="5">
    <source>
        <dbReference type="ARBA" id="ARBA00022801"/>
    </source>
</evidence>
<dbReference type="PANTHER" id="PTHR45626">
    <property type="entry name" value="TRANSCRIPTION TERMINATION FACTOR 2-RELATED"/>
    <property type="match status" value="1"/>
</dbReference>
<dbReference type="PROSITE" id="PS50089">
    <property type="entry name" value="ZF_RING_2"/>
    <property type="match status" value="1"/>
</dbReference>
<dbReference type="Gene3D" id="3.40.50.300">
    <property type="entry name" value="P-loop containing nucleotide triphosphate hydrolases"/>
    <property type="match status" value="1"/>
</dbReference>
<dbReference type="InterPro" id="IPR014001">
    <property type="entry name" value="Helicase_ATP-bd"/>
</dbReference>
<keyword evidence="6 14" id="KW-0347">Helicase</keyword>
<feature type="domain" description="Helicase C-terminal" evidence="13">
    <location>
        <begin position="1168"/>
        <end position="1329"/>
    </location>
</feature>
<reference evidence="14 15" key="1">
    <citation type="submission" date="2018-05" db="EMBL/GenBank/DDBJ databases">
        <title>Genome sequencing and assembly of the regulated plant pathogen Lachnellula willkommii and related sister species for the development of diagnostic species identification markers.</title>
        <authorList>
            <person name="Giroux E."/>
            <person name="Bilodeau G."/>
        </authorList>
    </citation>
    <scope>NUCLEOTIDE SEQUENCE [LARGE SCALE GENOMIC DNA]</scope>
    <source>
        <strain evidence="14 15">CBS 185.66</strain>
    </source>
</reference>
<dbReference type="PROSITE" id="PS51194">
    <property type="entry name" value="HELICASE_CTER"/>
    <property type="match status" value="1"/>
</dbReference>
<organism evidence="14 15">
    <name type="scientific">Lachnellula hyalina</name>
    <dbReference type="NCBI Taxonomy" id="1316788"/>
    <lineage>
        <taxon>Eukaryota</taxon>
        <taxon>Fungi</taxon>
        <taxon>Dikarya</taxon>
        <taxon>Ascomycota</taxon>
        <taxon>Pezizomycotina</taxon>
        <taxon>Leotiomycetes</taxon>
        <taxon>Helotiales</taxon>
        <taxon>Lachnaceae</taxon>
        <taxon>Lachnellula</taxon>
    </lineage>
</organism>
<dbReference type="InterPro" id="IPR038718">
    <property type="entry name" value="SNF2-like_sf"/>
</dbReference>
<dbReference type="OrthoDB" id="448448at2759"/>
<dbReference type="RefSeq" id="XP_031003552.1">
    <property type="nucleotide sequence ID" value="XM_031152484.1"/>
</dbReference>
<dbReference type="GO" id="GO:0005634">
    <property type="term" value="C:nucleus"/>
    <property type="evidence" value="ECO:0007669"/>
    <property type="project" value="TreeGrafter"/>
</dbReference>
<gene>
    <name evidence="14" type="primary">CHR28</name>
    <name evidence="14" type="ORF">LHYA1_G007555</name>
</gene>
<dbReference type="GO" id="GO:0005524">
    <property type="term" value="F:ATP binding"/>
    <property type="evidence" value="ECO:0007669"/>
    <property type="project" value="UniProtKB-KW"/>
</dbReference>
<dbReference type="InterPro" id="IPR027417">
    <property type="entry name" value="P-loop_NTPase"/>
</dbReference>
<feature type="compositionally biased region" description="Basic residues" evidence="10">
    <location>
        <begin position="457"/>
        <end position="467"/>
    </location>
</feature>
<evidence type="ECO:0000256" key="1">
    <source>
        <dbReference type="ARBA" id="ARBA00007025"/>
    </source>
</evidence>
<dbReference type="PROSITE" id="PS51192">
    <property type="entry name" value="HELICASE_ATP_BIND_1"/>
    <property type="match status" value="1"/>
</dbReference>
<feature type="domain" description="RING-type" evidence="11">
    <location>
        <begin position="1056"/>
        <end position="1102"/>
    </location>
</feature>
<dbReference type="Gene3D" id="3.40.50.10810">
    <property type="entry name" value="Tandem AAA-ATPase domain"/>
    <property type="match status" value="1"/>
</dbReference>